<dbReference type="Gene3D" id="3.30.70.270">
    <property type="match status" value="2"/>
</dbReference>
<dbReference type="Gene3D" id="3.10.10.10">
    <property type="entry name" value="HIV Type 1 Reverse Transcriptase, subunit A, domain 1"/>
    <property type="match status" value="1"/>
</dbReference>
<dbReference type="InterPro" id="IPR043128">
    <property type="entry name" value="Rev_trsase/Diguanyl_cyclase"/>
</dbReference>
<sequence>MDATKSKAEEPEQVALFEEFLERKFHLGTGLHPELMSAFIEFLKFNANYFVWSHEDMTSILMEVDMHKLSLDPNIPPVRQKKRPIAEARNQFVKEEIIRILIRYNQIKMNPEDQEKTSFIMHFGTYCYAVMHFGLKNTGATYQRLVNSDHLKHLQETFDILRKHNMKPKPGKCSFGVSSGKFLGFLVPKGELR</sequence>
<dbReference type="CDD" id="cd01647">
    <property type="entry name" value="RT_LTR"/>
    <property type="match status" value="1"/>
</dbReference>
<gene>
    <name evidence="2" type="primary">LOC104212069</name>
</gene>
<dbReference type="STRING" id="4096.A0A1U7UU28"/>
<dbReference type="InterPro" id="IPR053134">
    <property type="entry name" value="RNA-dir_DNA_polymerase"/>
</dbReference>
<evidence type="ECO:0000313" key="2">
    <source>
        <dbReference type="RefSeq" id="XP_009759552.1"/>
    </source>
</evidence>
<dbReference type="Proteomes" id="UP000189701">
    <property type="component" value="Unplaced"/>
</dbReference>
<dbReference type="PANTHER" id="PTHR24559:SF431">
    <property type="entry name" value="RNA-DIRECTED DNA POLYMERASE HOMOLOG"/>
    <property type="match status" value="1"/>
</dbReference>
<reference evidence="1" key="1">
    <citation type="journal article" date="2013" name="Genome Biol.">
        <title>Reference genomes and transcriptomes of Nicotiana sylvestris and Nicotiana tomentosiformis.</title>
        <authorList>
            <person name="Sierro N."/>
            <person name="Battey J.N."/>
            <person name="Ouadi S."/>
            <person name="Bovet L."/>
            <person name="Goepfert S."/>
            <person name="Bakaher N."/>
            <person name="Peitsch M.C."/>
            <person name="Ivanov N.V."/>
        </authorList>
    </citation>
    <scope>NUCLEOTIDE SEQUENCE [LARGE SCALE GENOMIC DNA]</scope>
</reference>
<dbReference type="AlphaFoldDB" id="A0A1U7UU28"/>
<reference evidence="2" key="2">
    <citation type="submission" date="2025-08" db="UniProtKB">
        <authorList>
            <consortium name="RefSeq"/>
        </authorList>
    </citation>
    <scope>IDENTIFICATION</scope>
    <source>
        <tissue evidence="2">Leaf</tissue>
    </source>
</reference>
<name>A0A1U7UU28_NICSY</name>
<keyword evidence="1" id="KW-1185">Reference proteome</keyword>
<dbReference type="eggNOG" id="KOG0017">
    <property type="taxonomic scope" value="Eukaryota"/>
</dbReference>
<accession>A0A1U7UU28</accession>
<organism evidence="1 2">
    <name type="scientific">Nicotiana sylvestris</name>
    <name type="common">Wood tobacco</name>
    <name type="synonym">South American tobacco</name>
    <dbReference type="NCBI Taxonomy" id="4096"/>
    <lineage>
        <taxon>Eukaryota</taxon>
        <taxon>Viridiplantae</taxon>
        <taxon>Streptophyta</taxon>
        <taxon>Embryophyta</taxon>
        <taxon>Tracheophyta</taxon>
        <taxon>Spermatophyta</taxon>
        <taxon>Magnoliopsida</taxon>
        <taxon>eudicotyledons</taxon>
        <taxon>Gunneridae</taxon>
        <taxon>Pentapetalae</taxon>
        <taxon>asterids</taxon>
        <taxon>lamiids</taxon>
        <taxon>Solanales</taxon>
        <taxon>Solanaceae</taxon>
        <taxon>Nicotianoideae</taxon>
        <taxon>Nicotianeae</taxon>
        <taxon>Nicotiana</taxon>
    </lineage>
</organism>
<dbReference type="SUPFAM" id="SSF56672">
    <property type="entry name" value="DNA/RNA polymerases"/>
    <property type="match status" value="1"/>
</dbReference>
<proteinExistence type="predicted"/>
<dbReference type="InterPro" id="IPR043502">
    <property type="entry name" value="DNA/RNA_pol_sf"/>
</dbReference>
<dbReference type="PANTHER" id="PTHR24559">
    <property type="entry name" value="TRANSPOSON TY3-I GAG-POL POLYPROTEIN"/>
    <property type="match status" value="1"/>
</dbReference>
<evidence type="ECO:0000313" key="1">
    <source>
        <dbReference type="Proteomes" id="UP000189701"/>
    </source>
</evidence>
<protein>
    <submittedName>
        <fullName evidence="2">Uncharacterized protein LOC104212069</fullName>
    </submittedName>
</protein>
<dbReference type="RefSeq" id="XP_009759552.1">
    <property type="nucleotide sequence ID" value="XM_009761250.1"/>
</dbReference>